<evidence type="ECO:0000256" key="6">
    <source>
        <dbReference type="ARBA" id="ARBA00022837"/>
    </source>
</evidence>
<proteinExistence type="inferred from homology"/>
<dbReference type="SUPFAM" id="SSF53649">
    <property type="entry name" value="Alkaline phosphatase-like"/>
    <property type="match status" value="1"/>
</dbReference>
<evidence type="ECO:0000313" key="8">
    <source>
        <dbReference type="EMBL" id="PQV51172.1"/>
    </source>
</evidence>
<evidence type="ECO:0000313" key="9">
    <source>
        <dbReference type="Proteomes" id="UP000251545"/>
    </source>
</evidence>
<dbReference type="GO" id="GO:0004423">
    <property type="term" value="F:iduronate-2-sulfatase activity"/>
    <property type="evidence" value="ECO:0007669"/>
    <property type="project" value="InterPro"/>
</dbReference>
<accession>A0A362XFV3</accession>
<evidence type="ECO:0000259" key="7">
    <source>
        <dbReference type="Pfam" id="PF00884"/>
    </source>
</evidence>
<comment type="cofactor">
    <cofactor evidence="1">
        <name>Ca(2+)</name>
        <dbReference type="ChEBI" id="CHEBI:29108"/>
    </cofactor>
</comment>
<evidence type="ECO:0000256" key="2">
    <source>
        <dbReference type="ARBA" id="ARBA00008779"/>
    </source>
</evidence>
<comment type="caution">
    <text evidence="8">The sequence shown here is derived from an EMBL/GenBank/DDBJ whole genome shotgun (WGS) entry which is preliminary data.</text>
</comment>
<dbReference type="GO" id="GO:0005737">
    <property type="term" value="C:cytoplasm"/>
    <property type="evidence" value="ECO:0007669"/>
    <property type="project" value="TreeGrafter"/>
</dbReference>
<dbReference type="InterPro" id="IPR017850">
    <property type="entry name" value="Alkaline_phosphatase_core_sf"/>
</dbReference>
<keyword evidence="5" id="KW-0378">Hydrolase</keyword>
<dbReference type="GO" id="GO:0046872">
    <property type="term" value="F:metal ion binding"/>
    <property type="evidence" value="ECO:0007669"/>
    <property type="project" value="UniProtKB-KW"/>
</dbReference>
<dbReference type="CDD" id="cd16030">
    <property type="entry name" value="iduronate-2-sulfatase"/>
    <property type="match status" value="1"/>
</dbReference>
<dbReference type="Pfam" id="PF00884">
    <property type="entry name" value="Sulfatase"/>
    <property type="match status" value="1"/>
</dbReference>
<protein>
    <submittedName>
        <fullName evidence="8">Arylsulfatase A-like enzyme</fullName>
    </submittedName>
</protein>
<evidence type="ECO:0000256" key="1">
    <source>
        <dbReference type="ARBA" id="ARBA00001913"/>
    </source>
</evidence>
<reference evidence="8 9" key="1">
    <citation type="submission" date="2018-02" db="EMBL/GenBank/DDBJ databases">
        <title>Genomic Encyclopedia of Archaeal and Bacterial Type Strains, Phase II (KMG-II): from individual species to whole genera.</title>
        <authorList>
            <person name="Goeker M."/>
        </authorList>
    </citation>
    <scope>NUCLEOTIDE SEQUENCE [LARGE SCALE GENOMIC DNA]</scope>
    <source>
        <strain evidence="8 9">DSM 21165</strain>
    </source>
</reference>
<dbReference type="EMBL" id="PVEO01000001">
    <property type="protein sequence ID" value="PQV51172.1"/>
    <property type="molecule type" value="Genomic_DNA"/>
</dbReference>
<evidence type="ECO:0000256" key="3">
    <source>
        <dbReference type="ARBA" id="ARBA00022723"/>
    </source>
</evidence>
<keyword evidence="6" id="KW-0106">Calcium</keyword>
<dbReference type="PANTHER" id="PTHR45953">
    <property type="entry name" value="IDURONATE 2-SULFATASE"/>
    <property type="match status" value="1"/>
</dbReference>
<name>A0A362XFV3_9FLAO</name>
<dbReference type="InterPro" id="IPR035874">
    <property type="entry name" value="IDS"/>
</dbReference>
<comment type="similarity">
    <text evidence="2">Belongs to the sulfatase family.</text>
</comment>
<dbReference type="RefSeq" id="WP_105472249.1">
    <property type="nucleotide sequence ID" value="NZ_PVEO01000001.1"/>
</dbReference>
<evidence type="ECO:0000256" key="4">
    <source>
        <dbReference type="ARBA" id="ARBA00022729"/>
    </source>
</evidence>
<dbReference type="Gene3D" id="3.40.720.10">
    <property type="entry name" value="Alkaline Phosphatase, subunit A"/>
    <property type="match status" value="1"/>
</dbReference>
<dbReference type="AlphaFoldDB" id="A0A362XFV3"/>
<feature type="domain" description="Sulfatase N-terminal" evidence="7">
    <location>
        <begin position="34"/>
        <end position="413"/>
    </location>
</feature>
<sequence>MKGKIRYIKLILSIIGVLLFANCKVKVQNKITKPNVLFISVDDLNDWEGALLGHPQAITPNMDKLFAEGVLFTNAHCSQPVCTASRNSVLSGIHPTSSGWYSSTKNMKKNYNKVMVNHMMLPEYFKANGYNTYATGKVFHSGESDYPEKTDDFWTEYSPHFWKNMEPHIKANGYGYRGAMFYPFPENGGQLVELYGKDTINNYFKSRNRFYSLCGGPLDDNDIPEKGMYDEQIANWAINKLKQPHKNPFFLSIGFIRPHVPYTAPKKYFDLYPIEDIVVPKVPENEFNDIPLMGKAIAFGSTPKGGWQDVKAKENFLPELVQSYLACITFVDEQIGKVVEALKKSSYANNTIIVLWSDHGQHLGEKKHFRKQALWQEATKVPLFFRVPNNKNKYKSKQVVSLLDIYPTLVELCNLPKVQELQGESLVSHLYKPETIKNRFVLSTWYYKNHAVISNNWRYIRYRDGGEELYNHNSDPDEHTNLAKNPLYAKVIEEHKKWLPDHDALPAGSSKWEGDNLDKRVQRWIAKDSIPIWLK</sequence>
<keyword evidence="4" id="KW-0732">Signal</keyword>
<dbReference type="Proteomes" id="UP000251545">
    <property type="component" value="Unassembled WGS sequence"/>
</dbReference>
<organism evidence="8 9">
    <name type="scientific">Jejuia pallidilutea</name>
    <dbReference type="NCBI Taxonomy" id="504487"/>
    <lineage>
        <taxon>Bacteria</taxon>
        <taxon>Pseudomonadati</taxon>
        <taxon>Bacteroidota</taxon>
        <taxon>Flavobacteriia</taxon>
        <taxon>Flavobacteriales</taxon>
        <taxon>Flavobacteriaceae</taxon>
        <taxon>Jejuia</taxon>
    </lineage>
</organism>
<keyword evidence="3" id="KW-0479">Metal-binding</keyword>
<dbReference type="PANTHER" id="PTHR45953:SF1">
    <property type="entry name" value="IDURONATE 2-SULFATASE"/>
    <property type="match status" value="1"/>
</dbReference>
<evidence type="ECO:0000256" key="5">
    <source>
        <dbReference type="ARBA" id="ARBA00022801"/>
    </source>
</evidence>
<gene>
    <name evidence="8" type="ORF">CLV33_10192</name>
</gene>
<dbReference type="InterPro" id="IPR000917">
    <property type="entry name" value="Sulfatase_N"/>
</dbReference>